<keyword evidence="4" id="KW-1185">Reference proteome</keyword>
<dbReference type="InterPro" id="IPR011050">
    <property type="entry name" value="Pectin_lyase_fold/virulence"/>
</dbReference>
<protein>
    <recommendedName>
        <fullName evidence="5">Right handed beta helix domain-containing protein</fullName>
    </recommendedName>
</protein>
<feature type="region of interest" description="Disordered" evidence="1">
    <location>
        <begin position="489"/>
        <end position="509"/>
    </location>
</feature>
<feature type="region of interest" description="Disordered" evidence="1">
    <location>
        <begin position="50"/>
        <end position="105"/>
    </location>
</feature>
<dbReference type="Proteomes" id="UP000614915">
    <property type="component" value="Unassembled WGS sequence"/>
</dbReference>
<accession>A0ABS0JPH0</accession>
<proteinExistence type="predicted"/>
<gene>
    <name evidence="3" type="ORF">IW248_005225</name>
</gene>
<feature type="transmembrane region" description="Helical" evidence="2">
    <location>
        <begin position="27"/>
        <end position="49"/>
    </location>
</feature>
<dbReference type="SUPFAM" id="SSF51126">
    <property type="entry name" value="Pectin lyase-like"/>
    <property type="match status" value="2"/>
</dbReference>
<reference evidence="3 4" key="1">
    <citation type="submission" date="2020-11" db="EMBL/GenBank/DDBJ databases">
        <title>Sequencing the genomes of 1000 actinobacteria strains.</title>
        <authorList>
            <person name="Klenk H.-P."/>
        </authorList>
    </citation>
    <scope>NUCLEOTIDE SEQUENCE [LARGE SCALE GENOMIC DNA]</scope>
    <source>
        <strain evidence="3 4">DSM 101692</strain>
    </source>
</reference>
<comment type="caution">
    <text evidence="3">The sequence shown here is derived from an EMBL/GenBank/DDBJ whole genome shotgun (WGS) entry which is preliminary data.</text>
</comment>
<evidence type="ECO:0000313" key="4">
    <source>
        <dbReference type="Proteomes" id="UP000614915"/>
    </source>
</evidence>
<evidence type="ECO:0000256" key="2">
    <source>
        <dbReference type="SAM" id="Phobius"/>
    </source>
</evidence>
<keyword evidence="2" id="KW-0812">Transmembrane</keyword>
<dbReference type="RefSeq" id="WP_196929058.1">
    <property type="nucleotide sequence ID" value="NZ_JADOTX010000001.1"/>
</dbReference>
<feature type="region of interest" description="Disordered" evidence="1">
    <location>
        <begin position="1"/>
        <end position="21"/>
    </location>
</feature>
<sequence>MSNYLHPNMSEVAAGQAPLPKRRRARWLVAGVAGLAGVVGLAAFTPVGVSGAPGKSDGNTGTQLLADGSRGGGDDHGGQDPGGRDGKDHKKDNDHRDSRGDDFRSVPCNADELIAAIVRANAGSGAKLRLAEKCTYTLTRSAPQPPVPFGAVGLPIITQQVVIDGNGSTIVRAANATPFRILEVGAGGDLTLRDATIKGGQADGGVGAGGGGIRVDIGGRATIENTDVVYNHTNGPGGGIANFGVTKILGGNDHDKDKKKDGGSNISNNSALFDGGGVHNNGNLTVQNTRLSYNNTIGVFSITPIGGAGGGLSNSSVAVLDKVHLDNNTAGFRGGGIRGGINSTTEAKNIEVNDNRAGSEGGGIFTDGVFQLKHGKIHHNEAGQRGGGVFNQIGQFVAEETRISENIASTNSTIEHGGGLYNGSGTVVLRRSHVDRNRAIGSSSQGGGIYNNSTLTLTESKVTDNISILAPGGIFNDGGQVTVDQKTAISGNRPTNCTPSSPPVPNCFG</sequence>
<evidence type="ECO:0000256" key="1">
    <source>
        <dbReference type="SAM" id="MobiDB-lite"/>
    </source>
</evidence>
<keyword evidence="2" id="KW-0472">Membrane</keyword>
<evidence type="ECO:0008006" key="5">
    <source>
        <dbReference type="Google" id="ProtNLM"/>
    </source>
</evidence>
<name>A0ABS0JPH0_9ACTN</name>
<evidence type="ECO:0000313" key="3">
    <source>
        <dbReference type="EMBL" id="MBG6068938.1"/>
    </source>
</evidence>
<organism evidence="3 4">
    <name type="scientific">Micromonospora ureilytica</name>
    <dbReference type="NCBI Taxonomy" id="709868"/>
    <lineage>
        <taxon>Bacteria</taxon>
        <taxon>Bacillati</taxon>
        <taxon>Actinomycetota</taxon>
        <taxon>Actinomycetes</taxon>
        <taxon>Micromonosporales</taxon>
        <taxon>Micromonosporaceae</taxon>
        <taxon>Micromonospora</taxon>
    </lineage>
</organism>
<dbReference type="EMBL" id="JADOTX010000001">
    <property type="protein sequence ID" value="MBG6068938.1"/>
    <property type="molecule type" value="Genomic_DNA"/>
</dbReference>
<feature type="compositionally biased region" description="Basic and acidic residues" evidence="1">
    <location>
        <begin position="72"/>
        <end position="104"/>
    </location>
</feature>
<keyword evidence="2" id="KW-1133">Transmembrane helix</keyword>
<feature type="compositionally biased region" description="Pro residues" evidence="1">
    <location>
        <begin position="500"/>
        <end position="509"/>
    </location>
</feature>
<feature type="compositionally biased region" description="Polar residues" evidence="1">
    <location>
        <begin position="489"/>
        <end position="499"/>
    </location>
</feature>